<name>A0A3M9X2Z6_9HYPH</name>
<gene>
    <name evidence="1" type="ORF">DNR46_28835</name>
</gene>
<dbReference type="Proteomes" id="UP000275436">
    <property type="component" value="Unassembled WGS sequence"/>
</dbReference>
<organism evidence="1 2">
    <name type="scientific">Mesorhizobium japonicum</name>
    <dbReference type="NCBI Taxonomy" id="2066070"/>
    <lineage>
        <taxon>Bacteria</taxon>
        <taxon>Pseudomonadati</taxon>
        <taxon>Pseudomonadota</taxon>
        <taxon>Alphaproteobacteria</taxon>
        <taxon>Hyphomicrobiales</taxon>
        <taxon>Phyllobacteriaceae</taxon>
        <taxon>Mesorhizobium</taxon>
    </lineage>
</organism>
<protein>
    <submittedName>
        <fullName evidence="1">Uncharacterized protein</fullName>
    </submittedName>
</protein>
<proteinExistence type="predicted"/>
<dbReference type="EMBL" id="QKOD01000011">
    <property type="protein sequence ID" value="RNJ42404.1"/>
    <property type="molecule type" value="Genomic_DNA"/>
</dbReference>
<evidence type="ECO:0000313" key="1">
    <source>
        <dbReference type="EMBL" id="RNJ42404.1"/>
    </source>
</evidence>
<reference evidence="1 2" key="1">
    <citation type="journal article" date="2018" name="Mol. Plant Microbe Interact.">
        <title>Taxonomically Different Co-Microsymbionts of a Relict Legume, Oxytropis popoviana, Have Complementary Sets of Symbiotic Genes and Together Increase the Efficiency of Plant Nodulation.</title>
        <authorList>
            <person name="Safronova V."/>
            <person name="Belimov A."/>
            <person name="Sazanova A."/>
            <person name="Chirak E."/>
            <person name="Verkhozina A."/>
            <person name="Kuznetsova I."/>
            <person name="Andronov E."/>
            <person name="Puhalsky J."/>
            <person name="Tikhonovich I."/>
        </authorList>
    </citation>
    <scope>NUCLEOTIDE SEQUENCE [LARGE SCALE GENOMIC DNA]</scope>
    <source>
        <strain evidence="1 2">Opo-235</strain>
    </source>
</reference>
<comment type="caution">
    <text evidence="1">The sequence shown here is derived from an EMBL/GenBank/DDBJ whole genome shotgun (WGS) entry which is preliminary data.</text>
</comment>
<evidence type="ECO:0000313" key="2">
    <source>
        <dbReference type="Proteomes" id="UP000275436"/>
    </source>
</evidence>
<dbReference type="AlphaFoldDB" id="A0A3M9X2Z6"/>
<accession>A0A3M9X2Z6</accession>
<sequence>MFPVKVDGKKARLLGRFAKQSDRLKLHRAGGGAQRRRLIRLSSAGWVPAFRIFVSGLSSV</sequence>